<gene>
    <name evidence="9" type="ORF">ACFS7Y_17555</name>
</gene>
<evidence type="ECO:0000256" key="4">
    <source>
        <dbReference type="ARBA" id="ARBA00023136"/>
    </source>
</evidence>
<reference evidence="10" key="1">
    <citation type="journal article" date="2019" name="Int. J. Syst. Evol. Microbiol.">
        <title>The Global Catalogue of Microorganisms (GCM) 10K type strain sequencing project: providing services to taxonomists for standard genome sequencing and annotation.</title>
        <authorList>
            <consortium name="The Broad Institute Genomics Platform"/>
            <consortium name="The Broad Institute Genome Sequencing Center for Infectious Disease"/>
            <person name="Wu L."/>
            <person name="Ma J."/>
        </authorList>
    </citation>
    <scope>NUCLEOTIDE SEQUENCE [LARGE SCALE GENOMIC DNA]</scope>
    <source>
        <strain evidence="10">KCTC 22814</strain>
    </source>
</reference>
<evidence type="ECO:0000256" key="5">
    <source>
        <dbReference type="ARBA" id="ARBA00023237"/>
    </source>
</evidence>
<evidence type="ECO:0000259" key="8">
    <source>
        <dbReference type="Pfam" id="PF14322"/>
    </source>
</evidence>
<sequence>MKVLKLCRYVAISLAALFMANCTSILDQPIIQTPVAGNAWQTPMDVNQGVAGAYDLLRTALPNKLFMFGEARSGIYQLATSNNVRPYSLVQNNSRTELLGGGTDWTDFYRVIAQANLILEMAGTISGYGTGEFERYTGEAAFIRALTYFTLARMFGDVPLQLQGIQQDAIARTSQQQIFEQIIDDLDYAISNLAVEYATGDRAVRATRGSAQAIKAHVLAWLHRYEEAEQLCSEVIDNGQYQMVTDSASLISVFVGKSREGIFELNFSSDQAELRINQFYQHFLGRPWYRDVSDGGGGSENYLLIPRPAIKTQLFPTGQRDIRRGVWYIESTWNSDIPFLGKYRTLQGGSADTLSQNINESNIIITRLPDIILLRAESLAELNRNSEAAMELNKVRMRAMRPIYAGDGNIRDTILLERRVELIGEGHFFFDLVRTRQMPRYHPSITTTDWYENFSWSLPIHPNVLARSNNLIENYPIWF</sequence>
<dbReference type="InterPro" id="IPR033985">
    <property type="entry name" value="SusD-like_N"/>
</dbReference>
<comment type="similarity">
    <text evidence="2">Belongs to the SusD family.</text>
</comment>
<dbReference type="EMBL" id="JBHUPB010000012">
    <property type="protein sequence ID" value="MFD2969205.1"/>
    <property type="molecule type" value="Genomic_DNA"/>
</dbReference>
<feature type="domain" description="RagB/SusD" evidence="7">
    <location>
        <begin position="336"/>
        <end position="435"/>
    </location>
</feature>
<dbReference type="Pfam" id="PF14322">
    <property type="entry name" value="SusD-like_3"/>
    <property type="match status" value="1"/>
</dbReference>
<feature type="chain" id="PRO_5046362461" evidence="6">
    <location>
        <begin position="21"/>
        <end position="479"/>
    </location>
</feature>
<accession>A0ABW6BNC1</accession>
<evidence type="ECO:0000313" key="10">
    <source>
        <dbReference type="Proteomes" id="UP001597525"/>
    </source>
</evidence>
<dbReference type="SUPFAM" id="SSF48452">
    <property type="entry name" value="TPR-like"/>
    <property type="match status" value="1"/>
</dbReference>
<keyword evidence="10" id="KW-1185">Reference proteome</keyword>
<evidence type="ECO:0000256" key="6">
    <source>
        <dbReference type="SAM" id="SignalP"/>
    </source>
</evidence>
<keyword evidence="5" id="KW-0998">Cell outer membrane</keyword>
<comment type="subcellular location">
    <subcellularLocation>
        <location evidence="1">Cell outer membrane</location>
    </subcellularLocation>
</comment>
<evidence type="ECO:0000256" key="2">
    <source>
        <dbReference type="ARBA" id="ARBA00006275"/>
    </source>
</evidence>
<dbReference type="Proteomes" id="UP001597525">
    <property type="component" value="Unassembled WGS sequence"/>
</dbReference>
<dbReference type="InterPro" id="IPR011990">
    <property type="entry name" value="TPR-like_helical_dom_sf"/>
</dbReference>
<dbReference type="RefSeq" id="WP_320186418.1">
    <property type="nucleotide sequence ID" value="NZ_CP138332.1"/>
</dbReference>
<dbReference type="InterPro" id="IPR012944">
    <property type="entry name" value="SusD_RagB_dom"/>
</dbReference>
<evidence type="ECO:0000256" key="1">
    <source>
        <dbReference type="ARBA" id="ARBA00004442"/>
    </source>
</evidence>
<dbReference type="Gene3D" id="1.25.40.390">
    <property type="match status" value="1"/>
</dbReference>
<dbReference type="Pfam" id="PF07980">
    <property type="entry name" value="SusD_RagB"/>
    <property type="match status" value="1"/>
</dbReference>
<feature type="domain" description="SusD-like N-terminal" evidence="8">
    <location>
        <begin position="101"/>
        <end position="217"/>
    </location>
</feature>
<comment type="caution">
    <text evidence="9">The sequence shown here is derived from an EMBL/GenBank/DDBJ whole genome shotgun (WGS) entry which is preliminary data.</text>
</comment>
<dbReference type="CDD" id="cd08977">
    <property type="entry name" value="SusD"/>
    <property type="match status" value="1"/>
</dbReference>
<evidence type="ECO:0000256" key="3">
    <source>
        <dbReference type="ARBA" id="ARBA00022729"/>
    </source>
</evidence>
<proteinExistence type="inferred from homology"/>
<keyword evidence="4" id="KW-0472">Membrane</keyword>
<organism evidence="9 10">
    <name type="scientific">Sphingobacterium bambusae</name>
    <dbReference type="NCBI Taxonomy" id="662858"/>
    <lineage>
        <taxon>Bacteria</taxon>
        <taxon>Pseudomonadati</taxon>
        <taxon>Bacteroidota</taxon>
        <taxon>Sphingobacteriia</taxon>
        <taxon>Sphingobacteriales</taxon>
        <taxon>Sphingobacteriaceae</taxon>
        <taxon>Sphingobacterium</taxon>
    </lineage>
</organism>
<protein>
    <submittedName>
        <fullName evidence="9">RagB/SusD family nutrient uptake outer membrane protein</fullName>
    </submittedName>
</protein>
<feature type="signal peptide" evidence="6">
    <location>
        <begin position="1"/>
        <end position="20"/>
    </location>
</feature>
<keyword evidence="3 6" id="KW-0732">Signal</keyword>
<evidence type="ECO:0000259" key="7">
    <source>
        <dbReference type="Pfam" id="PF07980"/>
    </source>
</evidence>
<evidence type="ECO:0000313" key="9">
    <source>
        <dbReference type="EMBL" id="MFD2969205.1"/>
    </source>
</evidence>
<name>A0ABW6BNC1_9SPHI</name>